<evidence type="ECO:0000259" key="11">
    <source>
        <dbReference type="PROSITE" id="PS51900"/>
    </source>
</evidence>
<evidence type="ECO:0000256" key="7">
    <source>
        <dbReference type="ARBA" id="ARBA00023172"/>
    </source>
</evidence>
<sequence>MTNCKKCKKEIPDGAMYCPWCGAAQKRNPKKKMYQRPDGLFQAIKVIDGKRVYFYGRTEKEVTDKMVAYTAEQEAGPYFEPVADEWREEVYRDLEYNTARGYEAKYKHAVEYFGEKRIRSIQPADVRAYVKYLSGRGYAYKTVAHHLSVLRLILDYAVGHDVIQVNPATGVTVPKRLPRSHREMPSDSDLHLIQANADNGIMGRAAYFALYTGCRSGELFALQYKDIDREAKLLTISKSVYYVGPKPHIKQPKTAAGSRTVPLPQFLLDKIPDAPGSRFIFSPDGKEPISDSFRRNGWTKFQKETGISCTLHQLRHAYASLLYESGVDEKTAQKLMGHSDITTTLRIYTHLRDEHLQVSQDIFRAFLDFK</sequence>
<dbReference type="CDD" id="cd01189">
    <property type="entry name" value="INT_ICEBs1_C_like"/>
    <property type="match status" value="1"/>
</dbReference>
<keyword evidence="5" id="KW-0229">DNA integration</keyword>
<dbReference type="Pfam" id="PF00589">
    <property type="entry name" value="Phage_integrase"/>
    <property type="match status" value="1"/>
</dbReference>
<evidence type="ECO:0000256" key="4">
    <source>
        <dbReference type="ARBA" id="ARBA00022801"/>
    </source>
</evidence>
<dbReference type="InterPro" id="IPR010998">
    <property type="entry name" value="Integrase_recombinase_N"/>
</dbReference>
<dbReference type="Gene3D" id="1.10.150.130">
    <property type="match status" value="1"/>
</dbReference>
<dbReference type="GO" id="GO:0075713">
    <property type="term" value="P:establishment of integrated proviral latency"/>
    <property type="evidence" value="ECO:0007669"/>
    <property type="project" value="UniProtKB-KW"/>
</dbReference>
<comment type="similarity">
    <text evidence="1">Belongs to the 'phage' integrase family.</text>
</comment>
<evidence type="ECO:0000256" key="2">
    <source>
        <dbReference type="ARBA" id="ARBA00016082"/>
    </source>
</evidence>
<dbReference type="PANTHER" id="PTHR30349:SF64">
    <property type="entry name" value="PROPHAGE INTEGRASE INTD-RELATED"/>
    <property type="match status" value="1"/>
</dbReference>
<accession>A0A8S5LG85</accession>
<dbReference type="InterPro" id="IPR044068">
    <property type="entry name" value="CB"/>
</dbReference>
<feature type="domain" description="Core-binding (CB)" evidence="11">
    <location>
        <begin position="77"/>
        <end position="158"/>
    </location>
</feature>
<dbReference type="InterPro" id="IPR011010">
    <property type="entry name" value="DNA_brk_join_enz"/>
</dbReference>
<dbReference type="Pfam" id="PF14659">
    <property type="entry name" value="Phage_int_SAM_3"/>
    <property type="match status" value="1"/>
</dbReference>
<keyword evidence="6 9" id="KW-0238">DNA-binding</keyword>
<dbReference type="GO" id="GO:0044826">
    <property type="term" value="P:viral genome integration into host DNA"/>
    <property type="evidence" value="ECO:0007669"/>
    <property type="project" value="UniProtKB-KW"/>
</dbReference>
<organism evidence="12">
    <name type="scientific">Myoviridae sp. ctHP32</name>
    <dbReference type="NCBI Taxonomy" id="2823539"/>
    <lineage>
        <taxon>Viruses</taxon>
        <taxon>Duplodnaviria</taxon>
        <taxon>Heunggongvirae</taxon>
        <taxon>Uroviricota</taxon>
        <taxon>Caudoviricetes</taxon>
    </lineage>
</organism>
<dbReference type="InterPro" id="IPR050090">
    <property type="entry name" value="Tyrosine_recombinase_XerCD"/>
</dbReference>
<dbReference type="InterPro" id="IPR002104">
    <property type="entry name" value="Integrase_catalytic"/>
</dbReference>
<dbReference type="Gene3D" id="1.10.443.10">
    <property type="entry name" value="Intergrase catalytic core"/>
    <property type="match status" value="1"/>
</dbReference>
<dbReference type="SUPFAM" id="SSF56349">
    <property type="entry name" value="DNA breaking-rejoining enzymes"/>
    <property type="match status" value="1"/>
</dbReference>
<dbReference type="GO" id="GO:0016740">
    <property type="term" value="F:transferase activity"/>
    <property type="evidence" value="ECO:0007669"/>
    <property type="project" value="UniProtKB-KW"/>
</dbReference>
<dbReference type="GO" id="GO:0015074">
    <property type="term" value="P:DNA integration"/>
    <property type="evidence" value="ECO:0007669"/>
    <property type="project" value="UniProtKB-KW"/>
</dbReference>
<dbReference type="InterPro" id="IPR004107">
    <property type="entry name" value="Integrase_SAM-like_N"/>
</dbReference>
<dbReference type="PROSITE" id="PS51898">
    <property type="entry name" value="TYR_RECOMBINASE"/>
    <property type="match status" value="1"/>
</dbReference>
<name>A0A8S5LG85_9CAUD</name>
<reference evidence="12" key="1">
    <citation type="journal article" date="2021" name="Proc. Natl. Acad. Sci. U.S.A.">
        <title>A Catalog of Tens of Thousands of Viruses from Human Metagenomes Reveals Hidden Associations with Chronic Diseases.</title>
        <authorList>
            <person name="Tisza M.J."/>
            <person name="Buck C.B."/>
        </authorList>
    </citation>
    <scope>NUCLEOTIDE SEQUENCE</scope>
    <source>
        <strain evidence="12">CtHP32</strain>
    </source>
</reference>
<keyword evidence="8" id="KW-1179">Viral genome integration</keyword>
<evidence type="ECO:0000259" key="10">
    <source>
        <dbReference type="PROSITE" id="PS51898"/>
    </source>
</evidence>
<keyword evidence="7" id="KW-0233">DNA recombination</keyword>
<keyword evidence="4" id="KW-0378">Hydrolase</keyword>
<dbReference type="GO" id="GO:0003677">
    <property type="term" value="F:DNA binding"/>
    <property type="evidence" value="ECO:0007669"/>
    <property type="project" value="UniProtKB-UniRule"/>
</dbReference>
<evidence type="ECO:0000256" key="6">
    <source>
        <dbReference type="ARBA" id="ARBA00023125"/>
    </source>
</evidence>
<evidence type="ECO:0000256" key="3">
    <source>
        <dbReference type="ARBA" id="ARBA00022679"/>
    </source>
</evidence>
<proteinExistence type="inferred from homology"/>
<evidence type="ECO:0000256" key="1">
    <source>
        <dbReference type="ARBA" id="ARBA00008857"/>
    </source>
</evidence>
<protein>
    <recommendedName>
        <fullName evidence="2">Integrase</fullName>
    </recommendedName>
</protein>
<dbReference type="InterPro" id="IPR013762">
    <property type="entry name" value="Integrase-like_cat_sf"/>
</dbReference>
<evidence type="ECO:0000256" key="9">
    <source>
        <dbReference type="PROSITE-ProRule" id="PRU01248"/>
    </source>
</evidence>
<dbReference type="PROSITE" id="PS51900">
    <property type="entry name" value="CB"/>
    <property type="match status" value="1"/>
</dbReference>
<evidence type="ECO:0000313" key="12">
    <source>
        <dbReference type="EMBL" id="DAD68817.1"/>
    </source>
</evidence>
<keyword evidence="8" id="KW-1160">Virus entry into host cell</keyword>
<evidence type="ECO:0000256" key="5">
    <source>
        <dbReference type="ARBA" id="ARBA00022908"/>
    </source>
</evidence>
<dbReference type="EMBL" id="BK014710">
    <property type="protein sequence ID" value="DAD68817.1"/>
    <property type="molecule type" value="Genomic_DNA"/>
</dbReference>
<dbReference type="GO" id="GO:0016787">
    <property type="term" value="F:hydrolase activity"/>
    <property type="evidence" value="ECO:0007669"/>
    <property type="project" value="UniProtKB-KW"/>
</dbReference>
<evidence type="ECO:0000256" key="8">
    <source>
        <dbReference type="ARBA" id="ARBA00023195"/>
    </source>
</evidence>
<feature type="domain" description="Tyr recombinase" evidence="10">
    <location>
        <begin position="172"/>
        <end position="361"/>
    </location>
</feature>
<dbReference type="GO" id="GO:0006310">
    <property type="term" value="P:DNA recombination"/>
    <property type="evidence" value="ECO:0007669"/>
    <property type="project" value="UniProtKB-KW"/>
</dbReference>
<keyword evidence="3" id="KW-0808">Transferase</keyword>
<dbReference type="PANTHER" id="PTHR30349">
    <property type="entry name" value="PHAGE INTEGRASE-RELATED"/>
    <property type="match status" value="1"/>
</dbReference>